<gene>
    <name evidence="1" type="ORF">EHQ59_06490</name>
</gene>
<evidence type="ECO:0000313" key="1">
    <source>
        <dbReference type="EMBL" id="TGL54506.1"/>
    </source>
</evidence>
<reference evidence="1" key="1">
    <citation type="journal article" date="2019" name="PLoS Negl. Trop. Dis.">
        <title>Revisiting the worldwide diversity of Leptospira species in the environment.</title>
        <authorList>
            <person name="Vincent A.T."/>
            <person name="Schiettekatte O."/>
            <person name="Bourhy P."/>
            <person name="Veyrier F.J."/>
            <person name="Picardeau M."/>
        </authorList>
    </citation>
    <scope>NUCLEOTIDE SEQUENCE [LARGE SCALE GENOMIC DNA]</scope>
    <source>
        <strain evidence="1">201702454</strain>
    </source>
</reference>
<dbReference type="EMBL" id="RQGG01000015">
    <property type="protein sequence ID" value="TGL54506.1"/>
    <property type="molecule type" value="Genomic_DNA"/>
</dbReference>
<dbReference type="RefSeq" id="WP_167481389.1">
    <property type="nucleotide sequence ID" value="NZ_RQGG01000015.1"/>
</dbReference>
<organism evidence="1 2">
    <name type="scientific">Leptospira kemamanensis</name>
    <dbReference type="NCBI Taxonomy" id="2484942"/>
    <lineage>
        <taxon>Bacteria</taxon>
        <taxon>Pseudomonadati</taxon>
        <taxon>Spirochaetota</taxon>
        <taxon>Spirochaetia</taxon>
        <taxon>Leptospirales</taxon>
        <taxon>Leptospiraceae</taxon>
        <taxon>Leptospira</taxon>
    </lineage>
</organism>
<dbReference type="Proteomes" id="UP000297609">
    <property type="component" value="Unassembled WGS sequence"/>
</dbReference>
<protein>
    <submittedName>
        <fullName evidence="1">Uncharacterized protein</fullName>
    </submittedName>
</protein>
<sequence length="113" mass="12445">MDVKIEGGKSKGFEDANVVHGTNVRLALLDKNGNITSIVDVVHLTAINNQLIEAFQSTDPDKKILPAGTFLGATPKTIGHSDGPHLHLHSYEPDGNKQMKRKDFYDHWVGDKE</sequence>
<comment type="caution">
    <text evidence="1">The sequence shown here is derived from an EMBL/GenBank/DDBJ whole genome shotgun (WGS) entry which is preliminary data.</text>
</comment>
<name>A0A4V6QM15_9LEPT</name>
<keyword evidence="2" id="KW-1185">Reference proteome</keyword>
<evidence type="ECO:0000313" key="2">
    <source>
        <dbReference type="Proteomes" id="UP000297609"/>
    </source>
</evidence>
<dbReference type="AlphaFoldDB" id="A0A4V6QM15"/>
<proteinExistence type="predicted"/>
<accession>A0A4V6QM15</accession>